<protein>
    <recommendedName>
        <fullName evidence="3">Lipoprotein</fullName>
    </recommendedName>
</protein>
<dbReference type="KEGG" id="fbr:FBFL15_1133"/>
<evidence type="ECO:0000313" key="2">
    <source>
        <dbReference type="Proteomes" id="UP000009186"/>
    </source>
</evidence>
<sequence length="239" mass="28045">MKNSYLILLVFIIIGCKNKNRLDIQKPFTKTVKVEKAHKTELEEHFIDSTKIGISGKYKIDLKKFKCIDSVYVVIKMFEKQNSKWNIIQSLEFLKDGVLSCNPEITDYNNDGLNDLTFQSSIAGRGANTIRKLLIFEKESGKLKFIKNSENFPNIRYNKELNCIDAFRVYFGSQTAFAKIENDTLREFANVEIYEDTIKVRLIDKSGKEKLLKIEKYEKGYFHRFKNYKPLIEDEEYNK</sequence>
<dbReference type="AlphaFoldDB" id="G2YZW9"/>
<evidence type="ECO:0008006" key="3">
    <source>
        <dbReference type="Google" id="ProtNLM"/>
    </source>
</evidence>
<organism evidence="1 2">
    <name type="scientific">Flavobacterium branchiophilum (strain FL-15)</name>
    <dbReference type="NCBI Taxonomy" id="1034807"/>
    <lineage>
        <taxon>Bacteria</taxon>
        <taxon>Pseudomonadati</taxon>
        <taxon>Bacteroidota</taxon>
        <taxon>Flavobacteriia</taxon>
        <taxon>Flavobacteriales</taxon>
        <taxon>Flavobacteriaceae</taxon>
        <taxon>Flavobacterium</taxon>
    </lineage>
</organism>
<dbReference type="EMBL" id="FQ859183">
    <property type="protein sequence ID" value="CCB69222.1"/>
    <property type="molecule type" value="Genomic_DNA"/>
</dbReference>
<reference evidence="1 2" key="1">
    <citation type="journal article" date="2011" name="Appl. Environ. Microbiol.">
        <title>Complete genome sequence of the fish pathogen Flavobacterium branchiophilum.</title>
        <authorList>
            <consortium name="1:IP"/>
            <consortium name="Microbial Evolutionary Genomics,F-75015 Paris"/>
            <consortium name="France 2:CNRS"/>
            <consortium name="URA2171"/>
            <consortium name="F-75015 Paris,France 3:Unite de Virologie et Immunologie Mol."/>
            <consortium name="INRA,78352 Jouy en Josas Cedex"/>
            <consortium name="France. 4:Unite de Mathemathique"/>
            <consortium name="Informatique et Genome,INRA"/>
            <consortium name="78352 Jouy en Josas Cedex"/>
            <consortium name="France. 5:CEA/Genoscope"/>
            <consortium name="Evry"/>
            <consortium name="France"/>
            <person name="Touchon M."/>
            <person name="Barbier P."/>
            <person name="Bernardet J.F."/>
            <person name="Loux V."/>
            <person name="Vacherie B."/>
            <person name="Barbe V."/>
            <person name="Rocha E.P."/>
            <person name="Duchaud E."/>
        </authorList>
    </citation>
    <scope>NUCLEOTIDE SEQUENCE [LARGE SCALE GENOMIC DNA]</scope>
    <source>
        <strain evidence="1 2">FL-15</strain>
    </source>
</reference>
<gene>
    <name evidence="1" type="ordered locus">FBFL15_1133</name>
</gene>
<name>G2YZW9_FLABF</name>
<dbReference type="STRING" id="1034807.FBFL15_1133"/>
<evidence type="ECO:0000313" key="1">
    <source>
        <dbReference type="EMBL" id="CCB69222.1"/>
    </source>
</evidence>
<dbReference type="eggNOG" id="ENOG50333M2">
    <property type="taxonomic scope" value="Bacteria"/>
</dbReference>
<proteinExistence type="predicted"/>
<dbReference type="Proteomes" id="UP000009186">
    <property type="component" value="Chromosome"/>
</dbReference>
<dbReference type="HOGENOM" id="CLU_1159718_0_0_10"/>
<dbReference type="PROSITE" id="PS51257">
    <property type="entry name" value="PROKAR_LIPOPROTEIN"/>
    <property type="match status" value="1"/>
</dbReference>
<dbReference type="RefSeq" id="WP_014083692.1">
    <property type="nucleotide sequence ID" value="NC_016001.1"/>
</dbReference>
<keyword evidence="2" id="KW-1185">Reference proteome</keyword>
<accession>G2YZW9</accession>